<dbReference type="InterPro" id="IPR003838">
    <property type="entry name" value="ABC3_permease_C"/>
</dbReference>
<dbReference type="InterPro" id="IPR005891">
    <property type="entry name" value="DevC"/>
</dbReference>
<dbReference type="PIRSF" id="PIRSF031773">
    <property type="entry name" value="DevC"/>
    <property type="match status" value="1"/>
</dbReference>
<dbReference type="InterPro" id="IPR051125">
    <property type="entry name" value="ABC-4/HrtB_transporter"/>
</dbReference>
<reference evidence="10 11" key="1">
    <citation type="submission" date="2017-08" db="EMBL/GenBank/DDBJ databases">
        <title>Infants hospitalized years apart are colonized by the same room-sourced microbial strains.</title>
        <authorList>
            <person name="Brooks B."/>
            <person name="Olm M.R."/>
            <person name="Firek B.A."/>
            <person name="Baker R."/>
            <person name="Thomas B.C."/>
            <person name="Morowitz M.J."/>
            <person name="Banfield J.F."/>
        </authorList>
    </citation>
    <scope>NUCLEOTIDE SEQUENCE [LARGE SCALE GENOMIC DNA]</scope>
    <source>
        <strain evidence="10">S2_005_003_R2_42</strain>
    </source>
</reference>
<feature type="transmembrane region" description="Helical" evidence="7">
    <location>
        <begin position="347"/>
        <end position="368"/>
    </location>
</feature>
<evidence type="ECO:0000256" key="4">
    <source>
        <dbReference type="ARBA" id="ARBA00022692"/>
    </source>
</evidence>
<dbReference type="GO" id="GO:0005886">
    <property type="term" value="C:plasma membrane"/>
    <property type="evidence" value="ECO:0007669"/>
    <property type="project" value="UniProtKB-SubCell"/>
</dbReference>
<dbReference type="Pfam" id="PF02687">
    <property type="entry name" value="FtsX"/>
    <property type="match status" value="1"/>
</dbReference>
<dbReference type="PANTHER" id="PTHR43738">
    <property type="entry name" value="ABC TRANSPORTER, MEMBRANE PROTEIN"/>
    <property type="match status" value="1"/>
</dbReference>
<feature type="transmembrane region" description="Helical" evidence="7">
    <location>
        <begin position="313"/>
        <end position="335"/>
    </location>
</feature>
<comment type="caution">
    <text evidence="10">The sequence shown here is derived from an EMBL/GenBank/DDBJ whole genome shotgun (WGS) entry which is preliminary data.</text>
</comment>
<dbReference type="Proteomes" id="UP000249046">
    <property type="component" value="Unassembled WGS sequence"/>
</dbReference>
<feature type="domain" description="MacB-like periplasmic core" evidence="9">
    <location>
        <begin position="25"/>
        <end position="231"/>
    </location>
</feature>
<comment type="subcellular location">
    <subcellularLocation>
        <location evidence="1">Cell membrane</location>
        <topology evidence="1">Multi-pass membrane protein</topology>
    </subcellularLocation>
</comment>
<sequence>MTERGIDGTTLLAWRNLAHDRARFAATIVGVVFAVMLMGVQLGLLVGFTRTTSGLVDNTDAPLWITPAGTTNLDIAGRLELRRRYEALGVPGVERVDPLMMQFGFWTRPDGGSESVGLVGFDPAGGQGAPWRLVEGRPADLERDDAVVIDRLYARKLGVERIGDTVEINRRRARVVGFTQGIRTFTQSPYVFMHHRQAQRLAGFPDTQTTYLLVHTRPGADAEAVRAALKRRLGAVDVWHARDLARQAQTYWMITTGAGSALLLAAALGLIVGIVIVGQTLYATTMDRLPEYATLRAIGAPTGYLNRVILKQAAISAAIGYAGGMVAVLIVVALSSRTNVAVAMPPWLAAVLAALTVLMCAFGAIVSVRRLMRIDPTAVFQ</sequence>
<evidence type="ECO:0000259" key="8">
    <source>
        <dbReference type="Pfam" id="PF02687"/>
    </source>
</evidence>
<evidence type="ECO:0000256" key="7">
    <source>
        <dbReference type="SAM" id="Phobius"/>
    </source>
</evidence>
<evidence type="ECO:0000256" key="5">
    <source>
        <dbReference type="ARBA" id="ARBA00022989"/>
    </source>
</evidence>
<keyword evidence="2" id="KW-0813">Transport</keyword>
<keyword evidence="6 7" id="KW-0472">Membrane</keyword>
<feature type="domain" description="ABC3 transporter permease C-terminal" evidence="8">
    <location>
        <begin position="264"/>
        <end position="376"/>
    </location>
</feature>
<evidence type="ECO:0000256" key="6">
    <source>
        <dbReference type="ARBA" id="ARBA00023136"/>
    </source>
</evidence>
<evidence type="ECO:0000313" key="11">
    <source>
        <dbReference type="Proteomes" id="UP000249046"/>
    </source>
</evidence>
<dbReference type="Pfam" id="PF12704">
    <property type="entry name" value="MacB_PCD"/>
    <property type="match status" value="1"/>
</dbReference>
<keyword evidence="5 7" id="KW-1133">Transmembrane helix</keyword>
<evidence type="ECO:0000256" key="1">
    <source>
        <dbReference type="ARBA" id="ARBA00004651"/>
    </source>
</evidence>
<keyword evidence="4 7" id="KW-0812">Transmembrane</keyword>
<feature type="transmembrane region" description="Helical" evidence="7">
    <location>
        <begin position="24"/>
        <end position="48"/>
    </location>
</feature>
<accession>A0A2W5KHJ7</accession>
<evidence type="ECO:0000256" key="2">
    <source>
        <dbReference type="ARBA" id="ARBA00022448"/>
    </source>
</evidence>
<organism evidence="10 11">
    <name type="scientific">Rhodanobacter denitrificans</name>
    <dbReference type="NCBI Taxonomy" id="666685"/>
    <lineage>
        <taxon>Bacteria</taxon>
        <taxon>Pseudomonadati</taxon>
        <taxon>Pseudomonadota</taxon>
        <taxon>Gammaproteobacteria</taxon>
        <taxon>Lysobacterales</taxon>
        <taxon>Rhodanobacteraceae</taxon>
        <taxon>Rhodanobacter</taxon>
    </lineage>
</organism>
<keyword evidence="3" id="KW-1003">Cell membrane</keyword>
<evidence type="ECO:0000259" key="9">
    <source>
        <dbReference type="Pfam" id="PF12704"/>
    </source>
</evidence>
<proteinExistence type="predicted"/>
<dbReference type="InterPro" id="IPR025857">
    <property type="entry name" value="MacB_PCD"/>
</dbReference>
<evidence type="ECO:0000313" key="10">
    <source>
        <dbReference type="EMBL" id="PZQ16586.1"/>
    </source>
</evidence>
<name>A0A2W5KHJ7_9GAMM</name>
<evidence type="ECO:0000256" key="3">
    <source>
        <dbReference type="ARBA" id="ARBA00022475"/>
    </source>
</evidence>
<protein>
    <submittedName>
        <fullName evidence="10">ABC transporter permease</fullName>
    </submittedName>
</protein>
<dbReference type="EMBL" id="QFPO01000005">
    <property type="protein sequence ID" value="PZQ16586.1"/>
    <property type="molecule type" value="Genomic_DNA"/>
</dbReference>
<gene>
    <name evidence="10" type="ORF">DI564_08155</name>
</gene>
<dbReference type="PANTHER" id="PTHR43738:SF1">
    <property type="entry name" value="HEMIN TRANSPORT SYSTEM PERMEASE PROTEIN HRTB-RELATED"/>
    <property type="match status" value="1"/>
</dbReference>
<feature type="transmembrane region" description="Helical" evidence="7">
    <location>
        <begin position="251"/>
        <end position="278"/>
    </location>
</feature>
<dbReference type="AlphaFoldDB" id="A0A2W5KHJ7"/>